<dbReference type="Pfam" id="PF03297">
    <property type="entry name" value="Ribosomal_S25"/>
    <property type="match status" value="1"/>
</dbReference>
<feature type="compositionally biased region" description="Basic residues" evidence="5">
    <location>
        <begin position="22"/>
        <end position="31"/>
    </location>
</feature>
<feature type="compositionally biased region" description="Low complexity" evidence="5">
    <location>
        <begin position="1"/>
        <end position="19"/>
    </location>
</feature>
<dbReference type="InterPro" id="IPR004977">
    <property type="entry name" value="Ribosomal_eS25"/>
</dbReference>
<dbReference type="InParanoid" id="A0A4Q1BFQ7"/>
<evidence type="ECO:0000256" key="1">
    <source>
        <dbReference type="ARBA" id="ARBA00009106"/>
    </source>
</evidence>
<gene>
    <name evidence="6" type="ORF">M231_07325</name>
</gene>
<dbReference type="OrthoDB" id="10263513at2759"/>
<organism evidence="6 7">
    <name type="scientific">Tremella mesenterica</name>
    <name type="common">Jelly fungus</name>
    <dbReference type="NCBI Taxonomy" id="5217"/>
    <lineage>
        <taxon>Eukaryota</taxon>
        <taxon>Fungi</taxon>
        <taxon>Dikarya</taxon>
        <taxon>Basidiomycota</taxon>
        <taxon>Agaricomycotina</taxon>
        <taxon>Tremellomycetes</taxon>
        <taxon>Tremellales</taxon>
        <taxon>Tremellaceae</taxon>
        <taxon>Tremella</taxon>
    </lineage>
</organism>
<dbReference type="FunCoup" id="A0A4Q1BFQ7">
    <property type="interactions" value="403"/>
</dbReference>
<dbReference type="GO" id="GO:0005840">
    <property type="term" value="C:ribosome"/>
    <property type="evidence" value="ECO:0007669"/>
    <property type="project" value="UniProtKB-KW"/>
</dbReference>
<dbReference type="SUPFAM" id="SSF46785">
    <property type="entry name" value="Winged helix' DNA-binding domain"/>
    <property type="match status" value="1"/>
</dbReference>
<keyword evidence="2 4" id="KW-0689">Ribosomal protein</keyword>
<proteinExistence type="inferred from homology"/>
<dbReference type="GO" id="GO:1990904">
    <property type="term" value="C:ribonucleoprotein complex"/>
    <property type="evidence" value="ECO:0007669"/>
    <property type="project" value="UniProtKB-KW"/>
</dbReference>
<keyword evidence="3 4" id="KW-0687">Ribonucleoprotein</keyword>
<comment type="similarity">
    <text evidence="1 4">Belongs to the eukaryotic ribosomal protein eS25 family.</text>
</comment>
<dbReference type="VEuPathDB" id="FungiDB:TREMEDRAFT_20091"/>
<dbReference type="PANTHER" id="PTHR12850">
    <property type="entry name" value="40S RIBOSOMAL PROTEIN S25"/>
    <property type="match status" value="1"/>
</dbReference>
<name>A0A4Q1BFQ7_TREME</name>
<protein>
    <recommendedName>
        <fullName evidence="4">40S ribosomal protein S25</fullName>
    </recommendedName>
</protein>
<accession>A0A4Q1BFQ7</accession>
<dbReference type="STRING" id="5217.A0A4Q1BFQ7"/>
<dbReference type="Proteomes" id="UP000289152">
    <property type="component" value="Unassembled WGS sequence"/>
</dbReference>
<evidence type="ECO:0000256" key="2">
    <source>
        <dbReference type="ARBA" id="ARBA00022980"/>
    </source>
</evidence>
<sequence>MPPAQVKSKAQKAAAAAAGGKAGKKKKWSKGKVKDKANNAVVLDKPLFDRIVKEVPTYRVITVSTLIDRMKVNGSLARRAIAYLEEEGLIKPVVVHRAQVVYTRAIVKD</sequence>
<evidence type="ECO:0000256" key="5">
    <source>
        <dbReference type="SAM" id="MobiDB-lite"/>
    </source>
</evidence>
<dbReference type="EMBL" id="SDIL01000137">
    <property type="protein sequence ID" value="RXK35421.1"/>
    <property type="molecule type" value="Genomic_DNA"/>
</dbReference>
<keyword evidence="7" id="KW-1185">Reference proteome</keyword>
<evidence type="ECO:0000256" key="4">
    <source>
        <dbReference type="RuleBase" id="RU366057"/>
    </source>
</evidence>
<evidence type="ECO:0000313" key="6">
    <source>
        <dbReference type="EMBL" id="RXK35421.1"/>
    </source>
</evidence>
<dbReference type="Gene3D" id="3.30.63.20">
    <property type="match status" value="1"/>
</dbReference>
<dbReference type="AlphaFoldDB" id="A0A4Q1BFQ7"/>
<evidence type="ECO:0000313" key="7">
    <source>
        <dbReference type="Proteomes" id="UP000289152"/>
    </source>
</evidence>
<reference evidence="6 7" key="1">
    <citation type="submission" date="2016-06" db="EMBL/GenBank/DDBJ databases">
        <title>Evolution of pathogenesis and genome organization in the Tremellales.</title>
        <authorList>
            <person name="Cuomo C."/>
            <person name="Litvintseva A."/>
            <person name="Heitman J."/>
            <person name="Chen Y."/>
            <person name="Sun S."/>
            <person name="Springer D."/>
            <person name="Dromer F."/>
            <person name="Young S."/>
            <person name="Zeng Q."/>
            <person name="Chapman S."/>
            <person name="Gujja S."/>
            <person name="Saif S."/>
            <person name="Birren B."/>
        </authorList>
    </citation>
    <scope>NUCLEOTIDE SEQUENCE [LARGE SCALE GENOMIC DNA]</scope>
    <source>
        <strain evidence="6 7">ATCC 28783</strain>
    </source>
</reference>
<feature type="region of interest" description="Disordered" evidence="5">
    <location>
        <begin position="1"/>
        <end position="34"/>
    </location>
</feature>
<evidence type="ECO:0000256" key="3">
    <source>
        <dbReference type="ARBA" id="ARBA00023274"/>
    </source>
</evidence>
<dbReference type="InterPro" id="IPR036390">
    <property type="entry name" value="WH_DNA-bd_sf"/>
</dbReference>
<dbReference type="FunFam" id="3.30.63.20:FF:000001">
    <property type="entry name" value="40S ribosomal protein S25"/>
    <property type="match status" value="1"/>
</dbReference>
<comment type="caution">
    <text evidence="6">The sequence shown here is derived from an EMBL/GenBank/DDBJ whole genome shotgun (WGS) entry which is preliminary data.</text>
</comment>